<protein>
    <submittedName>
        <fullName evidence="1">Uncharacterized protein</fullName>
    </submittedName>
</protein>
<sequence>MLDLIACIYVRNLNIYDVFLVPMRSPFFLVPMLSMGMQFGGLLPPDNQVAEPLGNAFPDRTWERVARVGECGELIFLHPTKHGA</sequence>
<dbReference type="AlphaFoldDB" id="A0A8J6XL35"/>
<gene>
    <name evidence="1" type="ORF">ICL16_23860</name>
</gene>
<proteinExistence type="predicted"/>
<accession>A0A8J6XL35</accession>
<organism evidence="1 2">
    <name type="scientific">Iningainema tapete BLCC-T55</name>
    <dbReference type="NCBI Taxonomy" id="2748662"/>
    <lineage>
        <taxon>Bacteria</taxon>
        <taxon>Bacillati</taxon>
        <taxon>Cyanobacteriota</taxon>
        <taxon>Cyanophyceae</taxon>
        <taxon>Nostocales</taxon>
        <taxon>Scytonemataceae</taxon>
        <taxon>Iningainema tapete</taxon>
    </lineage>
</organism>
<dbReference type="Proteomes" id="UP000629098">
    <property type="component" value="Unassembled WGS sequence"/>
</dbReference>
<dbReference type="EMBL" id="JACXAE010000074">
    <property type="protein sequence ID" value="MBD2775017.1"/>
    <property type="molecule type" value="Genomic_DNA"/>
</dbReference>
<reference evidence="1" key="1">
    <citation type="submission" date="2020-09" db="EMBL/GenBank/DDBJ databases">
        <title>Iningainema tapete sp. nov. (Scytonemataceae, Cyanobacteria) from greenhouses in central Florida (USA) produces two types of nodularin with biosynthetic potential for microcystin-LR and anabaenopeptins.</title>
        <authorList>
            <person name="Berthold D.E."/>
            <person name="Lefler F.W."/>
            <person name="Huang I.-S."/>
            <person name="Abdulla H."/>
            <person name="Zimba P.V."/>
            <person name="Laughinghouse H.D. IV."/>
        </authorList>
    </citation>
    <scope>NUCLEOTIDE SEQUENCE</scope>
    <source>
        <strain evidence="1">BLCCT55</strain>
    </source>
</reference>
<keyword evidence="2" id="KW-1185">Reference proteome</keyword>
<name>A0A8J6XL35_9CYAN</name>
<evidence type="ECO:0000313" key="1">
    <source>
        <dbReference type="EMBL" id="MBD2775017.1"/>
    </source>
</evidence>
<comment type="caution">
    <text evidence="1">The sequence shown here is derived from an EMBL/GenBank/DDBJ whole genome shotgun (WGS) entry which is preliminary data.</text>
</comment>
<dbReference type="RefSeq" id="WP_190832850.1">
    <property type="nucleotide sequence ID" value="NZ_CAWPPI010000074.1"/>
</dbReference>
<evidence type="ECO:0000313" key="2">
    <source>
        <dbReference type="Proteomes" id="UP000629098"/>
    </source>
</evidence>